<organism evidence="8 9">
    <name type="scientific">Saccharomyces pastorianus</name>
    <name type="common">Lager yeast</name>
    <name type="synonym">Saccharomyces cerevisiae x Saccharomyces eubayanus</name>
    <dbReference type="NCBI Taxonomy" id="27292"/>
    <lineage>
        <taxon>Eukaryota</taxon>
        <taxon>Fungi</taxon>
        <taxon>Dikarya</taxon>
        <taxon>Ascomycota</taxon>
        <taxon>Saccharomycotina</taxon>
        <taxon>Saccharomycetes</taxon>
        <taxon>Saccharomycetales</taxon>
        <taxon>Saccharomycetaceae</taxon>
        <taxon>Saccharomyces</taxon>
    </lineage>
</organism>
<dbReference type="PANTHER" id="PTHR23183:SF0">
    <property type="entry name" value="NUCLEOLAR PROTEIN 14"/>
    <property type="match status" value="1"/>
</dbReference>
<evidence type="ECO:0000256" key="5">
    <source>
        <dbReference type="ARBA" id="ARBA00023242"/>
    </source>
</evidence>
<feature type="region of interest" description="Disordered" evidence="7">
    <location>
        <begin position="788"/>
        <end position="810"/>
    </location>
</feature>
<evidence type="ECO:0000256" key="7">
    <source>
        <dbReference type="SAM" id="MobiDB-lite"/>
    </source>
</evidence>
<dbReference type="GO" id="GO:0032040">
    <property type="term" value="C:small-subunit processome"/>
    <property type="evidence" value="ECO:0007669"/>
    <property type="project" value="InterPro"/>
</dbReference>
<evidence type="ECO:0000256" key="4">
    <source>
        <dbReference type="ARBA" id="ARBA00022552"/>
    </source>
</evidence>
<dbReference type="Proteomes" id="UP000501346">
    <property type="component" value="Chromosome ScIV"/>
</dbReference>
<dbReference type="GO" id="GO:0030692">
    <property type="term" value="C:Noc4p-Nop14p complex"/>
    <property type="evidence" value="ECO:0007669"/>
    <property type="project" value="TreeGrafter"/>
</dbReference>
<comment type="subcellular location">
    <subcellularLocation>
        <location evidence="1">Nucleus</location>
        <location evidence="1">Nucleolus</location>
    </subcellularLocation>
</comment>
<feature type="region of interest" description="Disordered" evidence="7">
    <location>
        <begin position="134"/>
        <end position="155"/>
    </location>
</feature>
<feature type="region of interest" description="Disordered" evidence="7">
    <location>
        <begin position="1"/>
        <end position="44"/>
    </location>
</feature>
<sequence>MAGSQLKNLKAALKARGLTGQTNVKSKNKKNSKRQAKEYDREEKKKAIAEIREEFNPFEIKAARNKRRDGLPSKTADRIAVGKPGISKQIGEEQRKRAFEARKMMKNKRGGVIDKRFGERDKLLTEEEKMLERFTRERQSQSKRNANLFNLEDDEDDGDMFGDGLTHLGQSLSLEDELANDEEDFLASKRFNEDDAELQQPQRKKTKAEVMKEVIAKSKFYKQERQKAQGIMEDQIDNLDDNFEDVMSELMMTQPKKNPMEPKTDLDKEYDIKVKELQLDKRAAPSDRTKTEEEKNAEAEEKKRELEQQRLDRMNGMIELEEGEERGVEDLDDGFWENEEDYEDDNDGIADSDDDIKFEDQDRDEGFSQILKKKNISISCPRTHDALLDQVKKLDLDDHPKIVKNIIKAYQPKLAEGNKEKLGKFTAVLLRHIIFLSNQNYLKNVQSFKRTQNALISILKSLSEKYNRELSEECRDYINEMQARYKKNHFDALSNGDLVFFSIIGILFSTSDQYHLVITPALILMSQFLEQIKFNSLKRIAFGAVLVRIVSQYQRISKRYIPEVVYFFQKILLTFIVEKENQEKPLDFENIRLDSYELGLPLDVNFTKKRSTIIPLHTLSTMDTEAHPVDQCVSVLLNVMESLDATISTVWKSLPAFNEIILPIQQLLSAYTSKYSDFEKPRNILNKVEKLTKFTEHIPLALQNHKPVSIPTHAPKYEENFNPDKKSYDPDRKRSEINKMKAQLKKERKFTMKEIRKDAKFEARQRIEEKNKESSDYHAKMAHIVNTINTEEGAEKNKYERERKLRGGKK</sequence>
<feature type="region of interest" description="Disordered" evidence="7">
    <location>
        <begin position="63"/>
        <end position="95"/>
    </location>
</feature>
<keyword evidence="4" id="KW-0698">rRNA processing</keyword>
<dbReference type="PANTHER" id="PTHR23183">
    <property type="entry name" value="NOP14"/>
    <property type="match status" value="1"/>
</dbReference>
<keyword evidence="9" id="KW-1185">Reference proteome</keyword>
<evidence type="ECO:0000256" key="6">
    <source>
        <dbReference type="ARBA" id="ARBA00024695"/>
    </source>
</evidence>
<evidence type="ECO:0000313" key="8">
    <source>
        <dbReference type="EMBL" id="QID78390.1"/>
    </source>
</evidence>
<dbReference type="EMBL" id="CP048985">
    <property type="protein sequence ID" value="QID78390.1"/>
    <property type="molecule type" value="Genomic_DNA"/>
</dbReference>
<keyword evidence="5" id="KW-0539">Nucleus</keyword>
<dbReference type="AlphaFoldDB" id="A0A6C1DP52"/>
<comment type="similarity">
    <text evidence="2">Belongs to the NOP14 family.</text>
</comment>
<evidence type="ECO:0000256" key="2">
    <source>
        <dbReference type="ARBA" id="ARBA00007466"/>
    </source>
</evidence>
<accession>A0A6C1DP52</accession>
<dbReference type="InterPro" id="IPR007276">
    <property type="entry name" value="Nop14"/>
</dbReference>
<feature type="compositionally biased region" description="Basic and acidic residues" evidence="7">
    <location>
        <begin position="68"/>
        <end position="77"/>
    </location>
</feature>
<feature type="compositionally biased region" description="Basic and acidic residues" evidence="7">
    <location>
        <begin position="793"/>
        <end position="810"/>
    </location>
</feature>
<dbReference type="Pfam" id="PF04147">
    <property type="entry name" value="Nop14"/>
    <property type="match status" value="2"/>
</dbReference>
<protein>
    <submittedName>
        <fullName evidence="8">Nucleolar complex protein 14</fullName>
    </submittedName>
</protein>
<comment type="function">
    <text evidence="6">Involved in nucleolar processing of pre-18S ribosomal RNA. Has a role in the nuclear export of 40S pre-ribosomal subunit to the cytoplasm.</text>
</comment>
<dbReference type="GO" id="GO:0030490">
    <property type="term" value="P:maturation of SSU-rRNA"/>
    <property type="evidence" value="ECO:0007669"/>
    <property type="project" value="TreeGrafter"/>
</dbReference>
<dbReference type="OrthoDB" id="441771at2759"/>
<feature type="region of interest" description="Disordered" evidence="7">
    <location>
        <begin position="276"/>
        <end position="308"/>
    </location>
</feature>
<name>A0A6C1DP52_SACPS</name>
<evidence type="ECO:0000256" key="3">
    <source>
        <dbReference type="ARBA" id="ARBA00022517"/>
    </source>
</evidence>
<evidence type="ECO:0000256" key="1">
    <source>
        <dbReference type="ARBA" id="ARBA00004604"/>
    </source>
</evidence>
<gene>
    <name evidence="8" type="primary">NOP14_1</name>
    <name evidence="8" type="ORF">GRS66_000596</name>
</gene>
<keyword evidence="3" id="KW-0690">Ribosome biogenesis</keyword>
<reference evidence="8 9" key="1">
    <citation type="journal article" date="2019" name="BMC Genomics">
        <title>Chromosome level assembly and comparative genome analysis confirm lager-brewing yeasts originated from a single hybridization.</title>
        <authorList>
            <person name="Salazar A.N."/>
            <person name="Gorter de Vries A.R."/>
            <person name="van den Broek M."/>
            <person name="Brouwers N."/>
            <person name="de la Torre Cortes P."/>
            <person name="Kuijpers N.G.A."/>
            <person name="Daran J.G."/>
            <person name="Abeel T."/>
        </authorList>
    </citation>
    <scope>NUCLEOTIDE SEQUENCE [LARGE SCALE GENOMIC DNA]</scope>
    <source>
        <strain evidence="8 9">CBS 1483</strain>
    </source>
</reference>
<evidence type="ECO:0000313" key="9">
    <source>
        <dbReference type="Proteomes" id="UP000501346"/>
    </source>
</evidence>
<proteinExistence type="inferred from homology"/>
<feature type="compositionally biased region" description="Basic and acidic residues" evidence="7">
    <location>
        <begin position="35"/>
        <end position="44"/>
    </location>
</feature>